<dbReference type="EMBL" id="KQ965780">
    <property type="protein sequence ID" value="KXS13326.1"/>
    <property type="molecule type" value="Genomic_DNA"/>
</dbReference>
<feature type="compositionally biased region" description="Low complexity" evidence="1">
    <location>
        <begin position="195"/>
        <end position="214"/>
    </location>
</feature>
<feature type="compositionally biased region" description="Polar residues" evidence="1">
    <location>
        <begin position="41"/>
        <end position="59"/>
    </location>
</feature>
<feature type="region of interest" description="Disordered" evidence="1">
    <location>
        <begin position="345"/>
        <end position="400"/>
    </location>
</feature>
<name>A0A139A984_GONPJ</name>
<dbReference type="Proteomes" id="UP000070544">
    <property type="component" value="Unassembled WGS sequence"/>
</dbReference>
<evidence type="ECO:0000313" key="3">
    <source>
        <dbReference type="Proteomes" id="UP000070544"/>
    </source>
</evidence>
<evidence type="ECO:0000256" key="1">
    <source>
        <dbReference type="SAM" id="MobiDB-lite"/>
    </source>
</evidence>
<feature type="region of interest" description="Disordered" evidence="1">
    <location>
        <begin position="153"/>
        <end position="229"/>
    </location>
</feature>
<dbReference type="AlphaFoldDB" id="A0A139A984"/>
<reference evidence="2 3" key="1">
    <citation type="journal article" date="2015" name="Genome Biol. Evol.">
        <title>Phylogenomic analyses indicate that early fungi evolved digesting cell walls of algal ancestors of land plants.</title>
        <authorList>
            <person name="Chang Y."/>
            <person name="Wang S."/>
            <person name="Sekimoto S."/>
            <person name="Aerts A.L."/>
            <person name="Choi C."/>
            <person name="Clum A."/>
            <person name="LaButti K.M."/>
            <person name="Lindquist E.A."/>
            <person name="Yee Ngan C."/>
            <person name="Ohm R.A."/>
            <person name="Salamov A.A."/>
            <person name="Grigoriev I.V."/>
            <person name="Spatafora J.W."/>
            <person name="Berbee M.L."/>
        </authorList>
    </citation>
    <scope>NUCLEOTIDE SEQUENCE [LARGE SCALE GENOMIC DNA]</scope>
    <source>
        <strain evidence="2 3">JEL478</strain>
    </source>
</reference>
<protein>
    <submittedName>
        <fullName evidence="2">Uncharacterized protein</fullName>
    </submittedName>
</protein>
<gene>
    <name evidence="2" type="ORF">M427DRAFT_382850</name>
</gene>
<feature type="compositionally biased region" description="Low complexity" evidence="1">
    <location>
        <begin position="258"/>
        <end position="274"/>
    </location>
</feature>
<organism evidence="2 3">
    <name type="scientific">Gonapodya prolifera (strain JEL478)</name>
    <name type="common">Monoblepharis prolifera</name>
    <dbReference type="NCBI Taxonomy" id="1344416"/>
    <lineage>
        <taxon>Eukaryota</taxon>
        <taxon>Fungi</taxon>
        <taxon>Fungi incertae sedis</taxon>
        <taxon>Chytridiomycota</taxon>
        <taxon>Chytridiomycota incertae sedis</taxon>
        <taxon>Monoblepharidomycetes</taxon>
        <taxon>Monoblepharidales</taxon>
        <taxon>Gonapodyaceae</taxon>
        <taxon>Gonapodya</taxon>
    </lineage>
</organism>
<feature type="region of interest" description="Disordered" evidence="1">
    <location>
        <begin position="1"/>
        <end position="135"/>
    </location>
</feature>
<keyword evidence="3" id="KW-1185">Reference proteome</keyword>
<accession>A0A139A984</accession>
<feature type="compositionally biased region" description="Polar residues" evidence="1">
    <location>
        <begin position="101"/>
        <end position="129"/>
    </location>
</feature>
<proteinExistence type="predicted"/>
<sequence length="430" mass="46452">MPSHKNASLDSISGQHVPSMLQATETGPLPRSSKRLRQLDDLSSNVVEDNKQNSDTTNVKRPRTGKEALPGSRSPFDGGDHSRQPSPATDPDSVVEGYGGLSNSSKIVDSRASTPAGSVDQSRRTSPNLSPDVLGLPALDQRKLELLEARILGRAVQSTTSVPVTGLRVPLSPRSDQISPQSHLITTPSKRNGTRSASPSSSKSAGRSKSSRGGQTPHRKTPKSYQSPMFAASPLYEGALVVGTPTQSARPSFNVLMSPCPSTSARPPSTSTSSRTDERQNQLNSQSGHVRLPTMSFEGMETHSDDRRTSTSRQSTSIQHEKAHSEFEPFFVPATLQPPEDHGQGPFGAGRGADADAEQSAYEMVEKSPFARGRKLRFTADDMGPSVPLEMNRDGRNPDETSDFGELLCHMTAHHIFSVLNVRPQTRSWK</sequence>
<feature type="compositionally biased region" description="Polar residues" evidence="1">
    <location>
        <begin position="174"/>
        <end position="191"/>
    </location>
</feature>
<feature type="region of interest" description="Disordered" evidence="1">
    <location>
        <begin position="249"/>
        <end position="293"/>
    </location>
</feature>
<evidence type="ECO:0000313" key="2">
    <source>
        <dbReference type="EMBL" id="KXS13326.1"/>
    </source>
</evidence>
<feature type="compositionally biased region" description="Polar residues" evidence="1">
    <location>
        <begin position="1"/>
        <end position="25"/>
    </location>
</feature>